<dbReference type="Proteomes" id="UP000034150">
    <property type="component" value="Unassembled WGS sequence"/>
</dbReference>
<evidence type="ECO:0000313" key="3">
    <source>
        <dbReference type="Proteomes" id="UP000034150"/>
    </source>
</evidence>
<feature type="non-terminal residue" evidence="2">
    <location>
        <position position="1"/>
    </location>
</feature>
<dbReference type="EMBL" id="LAUZ02000047">
    <property type="protein sequence ID" value="KKO60839.1"/>
    <property type="molecule type" value="Genomic_DNA"/>
</dbReference>
<feature type="region of interest" description="Disordered" evidence="1">
    <location>
        <begin position="29"/>
        <end position="61"/>
    </location>
</feature>
<dbReference type="AlphaFoldDB" id="A0A0M2WDC7"/>
<reference evidence="2 3" key="1">
    <citation type="journal article" date="2015" name="Genome Announc.">
        <title>Draft Genome Sequence of Mycobacterium obuense Strain UC1, Isolated from Patient Sputum.</title>
        <authorList>
            <person name="Greninger A.L."/>
            <person name="Cunningham G."/>
            <person name="Hsu E.D."/>
            <person name="Yu J.M."/>
            <person name="Chiu C.Y."/>
            <person name="Miller S."/>
        </authorList>
    </citation>
    <scope>NUCLEOTIDE SEQUENCE [LARGE SCALE GENOMIC DNA]</scope>
    <source>
        <strain evidence="2 3">UC1</strain>
    </source>
</reference>
<dbReference type="PATRIC" id="fig|1807.13.peg.3816"/>
<protein>
    <submittedName>
        <fullName evidence="2">Uncharacterized protein</fullName>
    </submittedName>
</protein>
<gene>
    <name evidence="2" type="ORF">WN67_32025</name>
</gene>
<evidence type="ECO:0000313" key="2">
    <source>
        <dbReference type="EMBL" id="KKO60839.1"/>
    </source>
</evidence>
<keyword evidence="3" id="KW-1185">Reference proteome</keyword>
<organism evidence="2 3">
    <name type="scientific">Mycolicibacterium obuense</name>
    <dbReference type="NCBI Taxonomy" id="1807"/>
    <lineage>
        <taxon>Bacteria</taxon>
        <taxon>Bacillati</taxon>
        <taxon>Actinomycetota</taxon>
        <taxon>Actinomycetes</taxon>
        <taxon>Mycobacteriales</taxon>
        <taxon>Mycobacteriaceae</taxon>
        <taxon>Mycolicibacterium</taxon>
    </lineage>
</organism>
<comment type="caution">
    <text evidence="2">The sequence shown here is derived from an EMBL/GenBank/DDBJ whole genome shotgun (WGS) entry which is preliminary data.</text>
</comment>
<name>A0A0M2WDC7_9MYCO</name>
<feature type="compositionally biased region" description="Low complexity" evidence="1">
    <location>
        <begin position="49"/>
        <end position="61"/>
    </location>
</feature>
<accession>A0A0M2WDC7</accession>
<sequence length="61" mass="6504">AHPPRGGADFGDRDSVWHNRTVVCARPVLRAPLHDRPQTPEPPGSARVTATPPAAADTEEV</sequence>
<evidence type="ECO:0000256" key="1">
    <source>
        <dbReference type="SAM" id="MobiDB-lite"/>
    </source>
</evidence>
<proteinExistence type="predicted"/>